<dbReference type="InterPro" id="IPR027350">
    <property type="entry name" value="GT23_dom"/>
</dbReference>
<reference evidence="6" key="1">
    <citation type="submission" date="2024-06" db="EMBL/GenBank/DDBJ databases">
        <authorList>
            <person name="Liu X."/>
            <person name="Lenzi L."/>
            <person name="Haldenby T S."/>
            <person name="Uol C."/>
        </authorList>
    </citation>
    <scope>NUCLEOTIDE SEQUENCE</scope>
</reference>
<keyword evidence="4" id="KW-0472">Membrane</keyword>
<evidence type="ECO:0000256" key="4">
    <source>
        <dbReference type="SAM" id="Phobius"/>
    </source>
</evidence>
<dbReference type="Pfam" id="PF19745">
    <property type="entry name" value="FUT8_N_cat"/>
    <property type="match status" value="1"/>
</dbReference>
<evidence type="ECO:0000256" key="2">
    <source>
        <dbReference type="ARBA" id="ARBA00022679"/>
    </source>
</evidence>
<keyword evidence="4" id="KW-0812">Transmembrane</keyword>
<dbReference type="Gene3D" id="3.40.50.11350">
    <property type="match status" value="1"/>
</dbReference>
<protein>
    <recommendedName>
        <fullName evidence="5">GT23 domain-containing protein</fullName>
    </recommendedName>
</protein>
<feature type="domain" description="GT23" evidence="5">
    <location>
        <begin position="201"/>
        <end position="516"/>
    </location>
</feature>
<evidence type="ECO:0000313" key="7">
    <source>
        <dbReference type="Proteomes" id="UP001497525"/>
    </source>
</evidence>
<organism evidence="6 7">
    <name type="scientific">Calicophoron daubneyi</name>
    <name type="common">Rumen fluke</name>
    <name type="synonym">Paramphistomum daubneyi</name>
    <dbReference type="NCBI Taxonomy" id="300641"/>
    <lineage>
        <taxon>Eukaryota</taxon>
        <taxon>Metazoa</taxon>
        <taxon>Spiralia</taxon>
        <taxon>Lophotrochozoa</taxon>
        <taxon>Platyhelminthes</taxon>
        <taxon>Trematoda</taxon>
        <taxon>Digenea</taxon>
        <taxon>Plagiorchiida</taxon>
        <taxon>Pronocephalata</taxon>
        <taxon>Paramphistomoidea</taxon>
        <taxon>Paramphistomidae</taxon>
        <taxon>Calicophoron</taxon>
    </lineage>
</organism>
<dbReference type="GO" id="GO:0006487">
    <property type="term" value="P:protein N-linked glycosylation"/>
    <property type="evidence" value="ECO:0007669"/>
    <property type="project" value="TreeGrafter"/>
</dbReference>
<keyword evidence="2 3" id="KW-0808">Transferase</keyword>
<feature type="region of interest" description="Important for donor substrate binding" evidence="3">
    <location>
        <begin position="364"/>
        <end position="365"/>
    </location>
</feature>
<dbReference type="Proteomes" id="UP001497525">
    <property type="component" value="Unassembled WGS sequence"/>
</dbReference>
<proteinExistence type="inferred from homology"/>
<dbReference type="GO" id="GO:0046921">
    <property type="term" value="F:alpha-(1-&gt;6)-fucosyltransferase activity"/>
    <property type="evidence" value="ECO:0007669"/>
    <property type="project" value="TreeGrafter"/>
</dbReference>
<comment type="caution">
    <text evidence="6">The sequence shown here is derived from an EMBL/GenBank/DDBJ whole genome shotgun (WGS) entry which is preliminary data.</text>
</comment>
<dbReference type="Gene3D" id="1.10.287.1060">
    <property type="entry name" value="ESAT-6-like"/>
    <property type="match status" value="1"/>
</dbReference>
<accession>A0AAV2TM53</accession>
<dbReference type="PROSITE" id="PS51659">
    <property type="entry name" value="GT23"/>
    <property type="match status" value="1"/>
</dbReference>
<dbReference type="AlphaFoldDB" id="A0AAV2TM53"/>
<dbReference type="PANTHER" id="PTHR13132">
    <property type="entry name" value="ALPHA- 1,6 -FUCOSYLTRANSFERASE"/>
    <property type="match status" value="1"/>
</dbReference>
<evidence type="ECO:0000256" key="1">
    <source>
        <dbReference type="ARBA" id="ARBA00022676"/>
    </source>
</evidence>
<evidence type="ECO:0000313" key="6">
    <source>
        <dbReference type="EMBL" id="CAL5138350.1"/>
    </source>
</evidence>
<dbReference type="PANTHER" id="PTHR13132:SF29">
    <property type="entry name" value="ALPHA-(1,6)-FUCOSYLTRANSFERASE"/>
    <property type="match status" value="1"/>
</dbReference>
<comment type="similarity">
    <text evidence="3">Belongs to the glycosyltransferase 23 family.</text>
</comment>
<name>A0AAV2TM53_CALDB</name>
<keyword evidence="4" id="KW-1133">Transmembrane helix</keyword>
<gene>
    <name evidence="6" type="ORF">CDAUBV1_LOCUS12942</name>
</gene>
<feature type="transmembrane region" description="Helical" evidence="4">
    <location>
        <begin position="12"/>
        <end position="31"/>
    </location>
</feature>
<evidence type="ECO:0000256" key="3">
    <source>
        <dbReference type="PROSITE-ProRule" id="PRU00992"/>
    </source>
</evidence>
<evidence type="ECO:0000259" key="5">
    <source>
        <dbReference type="PROSITE" id="PS51659"/>
    </source>
</evidence>
<sequence length="590" mass="66927">MHRLAGKNFASFRTVFLIIVILWIFVAVYFLSSGIRTESSTQESCGALSSAVDRLQRRTDESSARLRETLELVEHLKKQSKERGNQVPSDSAAVDIGLSHEILRRRSVNYAREIWYTTSKQLDKLRQKLAEDNKNPDKELVNMVDSIRGQLSNITLSLMVDLDGLGRVDGLAASNIRGLTQLSRLVQNRLTALQNPSNCATSKFLIVSLNRPCAFGCNVHHLVYCFQMAYATGRTLLIGHDSSPYSSWWERNFEPLSNKCNSTHAQDTHGNVHSENIQGTDRTVVCPYICNFDGKLGILPPAIPEDLATALNRFHDYPSVWFIGQLLYYLMRPKPHLQRMLDELLSSYGMTSPHHSPVVGIHVRRTDKINTEAQFHSLREYMVYVDRYFDFIDEQRRMMARNKEWVDDALAVGNSSTSKVVRQVFIATDEPSVFQEAKTEFPNYIFYGDTHRAESASVGQRRGDNSILGIAVDIILLSRTDYIVCTFSSQVCRVSYELMQTRHQELGDASSLVQSLDDVYYFGGQQSNPFEVVVGDTRAQRGELVHMRGNHWDGYSLVENVDGGGSHLIPSYKLRRRIITARMGNRIQQP</sequence>
<dbReference type="CDD" id="cd11300">
    <property type="entry name" value="Fut8_like"/>
    <property type="match status" value="1"/>
</dbReference>
<dbReference type="InterPro" id="IPR045573">
    <property type="entry name" value="Fut8_N_cat"/>
</dbReference>
<keyword evidence="1 3" id="KW-0328">Glycosyltransferase</keyword>
<dbReference type="EMBL" id="CAXLJL010000489">
    <property type="protein sequence ID" value="CAL5138350.1"/>
    <property type="molecule type" value="Genomic_DNA"/>
</dbReference>